<proteinExistence type="predicted"/>
<dbReference type="SUPFAM" id="SSF46894">
    <property type="entry name" value="C-terminal effector domain of the bipartite response regulators"/>
    <property type="match status" value="1"/>
</dbReference>
<dbReference type="PANTHER" id="PTHR47691">
    <property type="entry name" value="REGULATOR-RELATED"/>
    <property type="match status" value="1"/>
</dbReference>
<dbReference type="PRINTS" id="PR00364">
    <property type="entry name" value="DISEASERSIST"/>
</dbReference>
<sequence>MGQIELGLFECCGWELDLAKRELRALGAPVPIGSRAFEILETLIVSAGEIVSKDELMKRVWPGLVVEDNTIQVHISAIRKALGKDRNLLKTISGRGYRILGDWTCHGEPANTRAPAPPMRLRSTESSFFTNIPASMSDLVGRQTTIAQVLNLISAYRVVTLTGPGGIGKTVLASEIARHLLPSLNGDAFFVELVSLSDPDLVPTTLAQTLDLHLQGDEISADLVARAIGARKMLLVIDNCEHVIDAAAAMVEAIVRACRNVSVLATSRELLRIEGEFAYRVPPLEVPASEDVGNALEHSAVQLFIARTRALLWDFAPSQEKLSAIAAICRHLDGIPLAIEFAAARAATLGIQQIAGRLDDRFVLLTGGRRTALPRHQTLRAALDWSYELLPETERQLLRNLAIFPAGFTLDAAVAVSGEAEAETALGISNLVSKSLVTFEGAETGPRWRLLETVRAYALEKLGDREHYQRTMRRLTKYFLSFFRPFSEERHLQAAIEEIGRYRREIDNVRAALRWALSPDGDGVLGARLAATTSDFWTAISLVSEAGDWAQKALEYIGEESGSRTEMVLRCALGFALIYTQGMSHRGREVLTGALQLAKEFDDFDYQQRVTCALWLFSARSMELEDALAFAREYEQVAKGRDLQSRATAAWLVGIPQTYQAEHQEAGERLEWAARHFPFDNRRKDMLRLGADVRTSSLAHNTVNLVSRGQLDTAVRTAEDSIREARETRQPFVLCVALAWAAAFVSLSLDEVHRAKEYGEELLDHAFQHGLRPFHAVGLCVTGSLASRAGKPRDGIDALRSGLGDMREAAYLLFYPFFLCELASAMQATGRFDEGLQEIENAFHFSKDKGYRWMVPEILRRKGEILAAQNTSDAFLVKNLFRQAMQQASAQGGIYWQIAAGNSLVEFLDGNGERGSARGILLPIYEQFTEGFSSAKLSRAKILIEGLG</sequence>
<feature type="domain" description="OmpR/PhoB-type" evidence="3">
    <location>
        <begin position="6"/>
        <end position="101"/>
    </location>
</feature>
<dbReference type="SMART" id="SM00862">
    <property type="entry name" value="Trans_reg_C"/>
    <property type="match status" value="1"/>
</dbReference>
<evidence type="ECO:0000313" key="5">
    <source>
        <dbReference type="Proteomes" id="UP000292036"/>
    </source>
</evidence>
<dbReference type="Gene3D" id="3.40.50.300">
    <property type="entry name" value="P-loop containing nucleotide triphosphate hydrolases"/>
    <property type="match status" value="1"/>
</dbReference>
<keyword evidence="1 2" id="KW-0238">DNA-binding</keyword>
<dbReference type="InterPro" id="IPR027417">
    <property type="entry name" value="P-loop_NTPase"/>
</dbReference>
<accession>A0ABD7PQ05</accession>
<dbReference type="InterPro" id="IPR036388">
    <property type="entry name" value="WH-like_DNA-bd_sf"/>
</dbReference>
<reference evidence="4 5" key="1">
    <citation type="submission" date="2019-02" db="EMBL/GenBank/DDBJ databases">
        <title>The genomic architecture of introgression among sibling species of bacteria.</title>
        <authorList>
            <person name="Cavassim M.I.A."/>
            <person name="Moeskjaer S."/>
            <person name="Moslemi C."/>
            <person name="Fields B."/>
            <person name="Bachmann A."/>
            <person name="Vilhjalmsson B."/>
            <person name="Schierup M.H."/>
            <person name="Young J.P.W."/>
            <person name="Andersen S.U."/>
        </authorList>
    </citation>
    <scope>NUCLEOTIDE SEQUENCE [LARGE SCALE GENOMIC DNA]</scope>
    <source>
        <strain evidence="4 5">SM151B</strain>
    </source>
</reference>
<evidence type="ECO:0000259" key="3">
    <source>
        <dbReference type="PROSITE" id="PS51755"/>
    </source>
</evidence>
<dbReference type="Pfam" id="PF25872">
    <property type="entry name" value="HTH_77"/>
    <property type="match status" value="1"/>
</dbReference>
<gene>
    <name evidence="4" type="ORF">ELI19_07670</name>
</gene>
<protein>
    <submittedName>
        <fullName evidence="4">LuxR family transcriptional regulator</fullName>
    </submittedName>
</protein>
<comment type="caution">
    <text evidence="4">The sequence shown here is derived from an EMBL/GenBank/DDBJ whole genome shotgun (WGS) entry which is preliminary data.</text>
</comment>
<dbReference type="Gene3D" id="1.10.10.10">
    <property type="entry name" value="Winged helix-like DNA-binding domain superfamily/Winged helix DNA-binding domain"/>
    <property type="match status" value="1"/>
</dbReference>
<dbReference type="GO" id="GO:0003677">
    <property type="term" value="F:DNA binding"/>
    <property type="evidence" value="ECO:0007669"/>
    <property type="project" value="UniProtKB-UniRule"/>
</dbReference>
<dbReference type="InterPro" id="IPR001867">
    <property type="entry name" value="OmpR/PhoB-type_DNA-bd"/>
</dbReference>
<name>A0ABD7PQ05_RHILE</name>
<dbReference type="InterPro" id="IPR058852">
    <property type="entry name" value="HTH_77"/>
</dbReference>
<evidence type="ECO:0000256" key="1">
    <source>
        <dbReference type="ARBA" id="ARBA00023125"/>
    </source>
</evidence>
<dbReference type="PANTHER" id="PTHR47691:SF3">
    <property type="entry name" value="HTH-TYPE TRANSCRIPTIONAL REGULATOR RV0890C-RELATED"/>
    <property type="match status" value="1"/>
</dbReference>
<dbReference type="CDD" id="cd00383">
    <property type="entry name" value="trans_reg_C"/>
    <property type="match status" value="1"/>
</dbReference>
<dbReference type="RefSeq" id="WP_130726699.1">
    <property type="nucleotide sequence ID" value="NZ_SINY01000001.1"/>
</dbReference>
<dbReference type="InterPro" id="IPR016032">
    <property type="entry name" value="Sig_transdc_resp-reg_C-effctor"/>
</dbReference>
<dbReference type="SUPFAM" id="SSF52540">
    <property type="entry name" value="P-loop containing nucleoside triphosphate hydrolases"/>
    <property type="match status" value="1"/>
</dbReference>
<dbReference type="Proteomes" id="UP000292036">
    <property type="component" value="Unassembled WGS sequence"/>
</dbReference>
<organism evidence="4 5">
    <name type="scientific">Rhizobium leguminosarum</name>
    <dbReference type="NCBI Taxonomy" id="384"/>
    <lineage>
        <taxon>Bacteria</taxon>
        <taxon>Pseudomonadati</taxon>
        <taxon>Pseudomonadota</taxon>
        <taxon>Alphaproteobacteria</taxon>
        <taxon>Hyphomicrobiales</taxon>
        <taxon>Rhizobiaceae</taxon>
        <taxon>Rhizobium/Agrobacterium group</taxon>
        <taxon>Rhizobium</taxon>
    </lineage>
</organism>
<dbReference type="PROSITE" id="PS51755">
    <property type="entry name" value="OMPR_PHOB"/>
    <property type="match status" value="1"/>
</dbReference>
<evidence type="ECO:0000313" key="4">
    <source>
        <dbReference type="EMBL" id="TAW29381.1"/>
    </source>
</evidence>
<evidence type="ECO:0000256" key="2">
    <source>
        <dbReference type="PROSITE-ProRule" id="PRU01091"/>
    </source>
</evidence>
<dbReference type="EMBL" id="SIPS01000001">
    <property type="protein sequence ID" value="TAW29381.1"/>
    <property type="molecule type" value="Genomic_DNA"/>
</dbReference>
<dbReference type="InterPro" id="IPR003593">
    <property type="entry name" value="AAA+_ATPase"/>
</dbReference>
<dbReference type="AlphaFoldDB" id="A0ABD7PQ05"/>
<dbReference type="InterPro" id="IPR049945">
    <property type="entry name" value="AAA_22"/>
</dbReference>
<dbReference type="Pfam" id="PF00486">
    <property type="entry name" value="Trans_reg_C"/>
    <property type="match status" value="1"/>
</dbReference>
<dbReference type="SMART" id="SM00382">
    <property type="entry name" value="AAA"/>
    <property type="match status" value="1"/>
</dbReference>
<feature type="DNA-binding region" description="OmpR/PhoB-type" evidence="2">
    <location>
        <begin position="6"/>
        <end position="101"/>
    </location>
</feature>
<dbReference type="Pfam" id="PF13401">
    <property type="entry name" value="AAA_22"/>
    <property type="match status" value="1"/>
</dbReference>